<reference evidence="2 3" key="1">
    <citation type="submission" date="2018-12" db="EMBL/GenBank/DDBJ databases">
        <title>Lysinibacillus antri sp. nov., isolated from a cave soil.</title>
        <authorList>
            <person name="Narsing Rao M.P."/>
            <person name="Zhang H."/>
            <person name="Dong Z.-Y."/>
            <person name="Niu X.-K."/>
            <person name="Zhang K."/>
            <person name="Fang B.-Z."/>
            <person name="Kang Y.-Q."/>
            <person name="Xiao M."/>
            <person name="Li W.-J."/>
        </authorList>
    </citation>
    <scope>NUCLEOTIDE SEQUENCE [LARGE SCALE GENOMIC DNA]</scope>
    <source>
        <strain evidence="2 3">SYSU K30002</strain>
    </source>
</reference>
<evidence type="ECO:0000313" key="2">
    <source>
        <dbReference type="EMBL" id="RUL47282.1"/>
    </source>
</evidence>
<keyword evidence="1" id="KW-0472">Membrane</keyword>
<evidence type="ECO:0000256" key="1">
    <source>
        <dbReference type="SAM" id="Phobius"/>
    </source>
</evidence>
<sequence>MEAIVGVLLRTLGLFYPLLLGAILAFVYALLKRSWVWMLISALLLYPDAWYFSGYPPFPWVKWVPFMQVILALRFYLNRNKTLKSNL</sequence>
<feature type="transmembrane region" description="Helical" evidence="1">
    <location>
        <begin position="12"/>
        <end position="31"/>
    </location>
</feature>
<keyword evidence="1" id="KW-1133">Transmembrane helix</keyword>
<keyword evidence="1" id="KW-0812">Transmembrane</keyword>
<dbReference type="Proteomes" id="UP000287910">
    <property type="component" value="Unassembled WGS sequence"/>
</dbReference>
<dbReference type="RefSeq" id="WP_126660690.1">
    <property type="nucleotide sequence ID" value="NZ_RYYR01000041.1"/>
</dbReference>
<dbReference type="AlphaFoldDB" id="A0A432L747"/>
<evidence type="ECO:0000313" key="3">
    <source>
        <dbReference type="Proteomes" id="UP000287910"/>
    </source>
</evidence>
<gene>
    <name evidence="2" type="ORF">EK386_18635</name>
</gene>
<proteinExistence type="predicted"/>
<organism evidence="2 3">
    <name type="scientific">Lysinibacillus antri</name>
    <dbReference type="NCBI Taxonomy" id="2498145"/>
    <lineage>
        <taxon>Bacteria</taxon>
        <taxon>Bacillati</taxon>
        <taxon>Bacillota</taxon>
        <taxon>Bacilli</taxon>
        <taxon>Bacillales</taxon>
        <taxon>Bacillaceae</taxon>
        <taxon>Lysinibacillus</taxon>
    </lineage>
</organism>
<protein>
    <submittedName>
        <fullName evidence="2">Uncharacterized protein</fullName>
    </submittedName>
</protein>
<keyword evidence="3" id="KW-1185">Reference proteome</keyword>
<name>A0A432L747_9BACI</name>
<comment type="caution">
    <text evidence="2">The sequence shown here is derived from an EMBL/GenBank/DDBJ whole genome shotgun (WGS) entry which is preliminary data.</text>
</comment>
<accession>A0A432L747</accession>
<dbReference type="EMBL" id="RYYR01000041">
    <property type="protein sequence ID" value="RUL47282.1"/>
    <property type="molecule type" value="Genomic_DNA"/>
</dbReference>
<feature type="transmembrane region" description="Helical" evidence="1">
    <location>
        <begin position="60"/>
        <end position="77"/>
    </location>
</feature>